<evidence type="ECO:0000313" key="2">
    <source>
        <dbReference type="EMBL" id="MFC7356920.1"/>
    </source>
</evidence>
<protein>
    <submittedName>
        <fullName evidence="2">ComEA family DNA-binding protein</fullName>
    </submittedName>
</protein>
<dbReference type="GO" id="GO:0003677">
    <property type="term" value="F:DNA binding"/>
    <property type="evidence" value="ECO:0007669"/>
    <property type="project" value="UniProtKB-KW"/>
</dbReference>
<keyword evidence="1" id="KW-1133">Transmembrane helix</keyword>
<dbReference type="Proteomes" id="UP001596415">
    <property type="component" value="Unassembled WGS sequence"/>
</dbReference>
<name>A0ABW2MSY0_9FLAO</name>
<dbReference type="EMBL" id="JBHTBN010000001">
    <property type="protein sequence ID" value="MFC7356920.1"/>
    <property type="molecule type" value="Genomic_DNA"/>
</dbReference>
<dbReference type="Gene3D" id="1.10.150.280">
    <property type="entry name" value="AF1531-like domain"/>
    <property type="match status" value="1"/>
</dbReference>
<dbReference type="InterPro" id="IPR010994">
    <property type="entry name" value="RuvA_2-like"/>
</dbReference>
<gene>
    <name evidence="2" type="ORF">ACFQO1_04405</name>
</gene>
<dbReference type="Gene3D" id="1.10.150.320">
    <property type="entry name" value="Photosystem II 12 kDa extrinsic protein"/>
    <property type="match status" value="1"/>
</dbReference>
<accession>A0ABW2MSY0</accession>
<keyword evidence="1" id="KW-0812">Transmembrane</keyword>
<dbReference type="Pfam" id="PF12836">
    <property type="entry name" value="HHH_3"/>
    <property type="match status" value="2"/>
</dbReference>
<proteinExistence type="predicted"/>
<dbReference type="PANTHER" id="PTHR21180:SF32">
    <property type="entry name" value="ENDONUCLEASE_EXONUCLEASE_PHOSPHATASE FAMILY DOMAIN-CONTAINING PROTEIN 1"/>
    <property type="match status" value="1"/>
</dbReference>
<keyword evidence="1" id="KW-0472">Membrane</keyword>
<organism evidence="2 3">
    <name type="scientific">Jejudonia soesokkakensis</name>
    <dbReference type="NCBI Taxonomy" id="1323432"/>
    <lineage>
        <taxon>Bacteria</taxon>
        <taxon>Pseudomonadati</taxon>
        <taxon>Bacteroidota</taxon>
        <taxon>Flavobacteriia</taxon>
        <taxon>Flavobacteriales</taxon>
        <taxon>Flavobacteriaceae</taxon>
        <taxon>Jejudonia</taxon>
    </lineage>
</organism>
<evidence type="ECO:0000313" key="3">
    <source>
        <dbReference type="Proteomes" id="UP001596415"/>
    </source>
</evidence>
<evidence type="ECO:0000256" key="1">
    <source>
        <dbReference type="SAM" id="Phobius"/>
    </source>
</evidence>
<reference evidence="3" key="1">
    <citation type="journal article" date="2019" name="Int. J. Syst. Evol. Microbiol.">
        <title>The Global Catalogue of Microorganisms (GCM) 10K type strain sequencing project: providing services to taxonomists for standard genome sequencing and annotation.</title>
        <authorList>
            <consortium name="The Broad Institute Genomics Platform"/>
            <consortium name="The Broad Institute Genome Sequencing Center for Infectious Disease"/>
            <person name="Wu L."/>
            <person name="Ma J."/>
        </authorList>
    </citation>
    <scope>NUCLEOTIDE SEQUENCE [LARGE SCALE GENOMIC DNA]</scope>
    <source>
        <strain evidence="3">CGMCC 1.16306</strain>
    </source>
</reference>
<keyword evidence="2" id="KW-0238">DNA-binding</keyword>
<feature type="transmembrane region" description="Helical" evidence="1">
    <location>
        <begin position="18"/>
        <end position="35"/>
    </location>
</feature>
<dbReference type="PANTHER" id="PTHR21180">
    <property type="entry name" value="ENDONUCLEASE/EXONUCLEASE/PHOSPHATASE FAMILY DOMAIN-CONTAINING PROTEIN 1"/>
    <property type="match status" value="1"/>
</dbReference>
<dbReference type="SUPFAM" id="SSF47781">
    <property type="entry name" value="RuvA domain 2-like"/>
    <property type="match status" value="2"/>
</dbReference>
<comment type="caution">
    <text evidence="2">The sequence shown here is derived from an EMBL/GenBank/DDBJ whole genome shotgun (WGS) entry which is preliminary data.</text>
</comment>
<sequence>MSKLKSFFQFNKQQRTEIVLWIVLLAGSLSAYYFVDFGKNATLDIASVEVVTLQKEIDSLKKVAIEERKPKRFPFNPNFITDHKAYTLGMTPSEFDRLKAFRDKDQWINSVADFQKVTGVSDSVLAVISPLFKFPDWVTNPKPKTNYIKNSYTDFDKEKSFSEKIDLNIATEEELQQVSGIGEALSKRIVSYRDKLGGFSNDVQLQNVYGLRPDVIQRTLNWFTVKTPKKINKININTASASDIATVPGISFELAKEIWEFRKLRERIHDFSELEKIEGLTASKLEVIQLYLSL</sequence>
<keyword evidence="3" id="KW-1185">Reference proteome</keyword>
<dbReference type="RefSeq" id="WP_380216757.1">
    <property type="nucleotide sequence ID" value="NZ_JBHTBN010000001.1"/>
</dbReference>
<dbReference type="InterPro" id="IPR051675">
    <property type="entry name" value="Endo/Exo/Phosphatase_dom_1"/>
</dbReference>